<dbReference type="OrthoDB" id="1679953at2"/>
<accession>A0A3B0CSN3</accession>
<protein>
    <submittedName>
        <fullName evidence="1">Uncharacterized protein</fullName>
    </submittedName>
</protein>
<dbReference type="RefSeq" id="WP_120746254.1">
    <property type="nucleotide sequence ID" value="NZ_RBAH01000003.1"/>
</dbReference>
<dbReference type="EMBL" id="RBAH01000003">
    <property type="protein sequence ID" value="RKN85886.1"/>
    <property type="molecule type" value="Genomic_DNA"/>
</dbReference>
<proteinExistence type="predicted"/>
<reference evidence="1 2" key="1">
    <citation type="journal article" date="2007" name="Int. J. Syst. Evol. Microbiol.">
        <title>Paenibacillus ginsengarvi sp. nov., isolated from soil from ginseng cultivation.</title>
        <authorList>
            <person name="Yoon M.H."/>
            <person name="Ten L.N."/>
            <person name="Im W.T."/>
        </authorList>
    </citation>
    <scope>NUCLEOTIDE SEQUENCE [LARGE SCALE GENOMIC DNA]</scope>
    <source>
        <strain evidence="1 2">KCTC 13059</strain>
    </source>
</reference>
<gene>
    <name evidence="1" type="ORF">D7M11_06015</name>
</gene>
<dbReference type="Proteomes" id="UP000282311">
    <property type="component" value="Unassembled WGS sequence"/>
</dbReference>
<sequence>MREVIKNKLVSELPDLSGRCYDIGEPAAATTKPYATVRLAKQSSESAWTGQKNRYEVALYGEPDAAADLDLWADQAVQALHGVRLASGGTQPDFTCRYEGTEAPEQMDAALQALVRILTFSVMAVGAEEVPSSGSPLDPVCSWTAGKTGPEWHVYRQSWPQHYAVPAVLWRFEQMEAANVNAATADLHHKAVGHVIGRTLQEQEAMVRTLSADLAGTTKLQLDTVARTYIASGEVTADFTADALTKGQLSVTFRQKLAKSADEAPLIGQVHADGGFG</sequence>
<organism evidence="1 2">
    <name type="scientific">Paenibacillus ginsengarvi</name>
    <dbReference type="NCBI Taxonomy" id="400777"/>
    <lineage>
        <taxon>Bacteria</taxon>
        <taxon>Bacillati</taxon>
        <taxon>Bacillota</taxon>
        <taxon>Bacilli</taxon>
        <taxon>Bacillales</taxon>
        <taxon>Paenibacillaceae</taxon>
        <taxon>Paenibacillus</taxon>
    </lineage>
</organism>
<keyword evidence="2" id="KW-1185">Reference proteome</keyword>
<dbReference type="AlphaFoldDB" id="A0A3B0CSN3"/>
<name>A0A3B0CSN3_9BACL</name>
<evidence type="ECO:0000313" key="1">
    <source>
        <dbReference type="EMBL" id="RKN85886.1"/>
    </source>
</evidence>
<comment type="caution">
    <text evidence="1">The sequence shown here is derived from an EMBL/GenBank/DDBJ whole genome shotgun (WGS) entry which is preliminary data.</text>
</comment>
<evidence type="ECO:0000313" key="2">
    <source>
        <dbReference type="Proteomes" id="UP000282311"/>
    </source>
</evidence>